<evidence type="ECO:0000313" key="7">
    <source>
        <dbReference type="Proteomes" id="UP001049176"/>
    </source>
</evidence>
<dbReference type="KEGG" id="more:E1B28_005750"/>
<keyword evidence="2 5" id="KW-0812">Transmembrane</keyword>
<proteinExistence type="predicted"/>
<organism evidence="6 7">
    <name type="scientific">Marasmius oreades</name>
    <name type="common">fairy-ring Marasmius</name>
    <dbReference type="NCBI Taxonomy" id="181124"/>
    <lineage>
        <taxon>Eukaryota</taxon>
        <taxon>Fungi</taxon>
        <taxon>Dikarya</taxon>
        <taxon>Basidiomycota</taxon>
        <taxon>Agaricomycotina</taxon>
        <taxon>Agaricomycetes</taxon>
        <taxon>Agaricomycetidae</taxon>
        <taxon>Agaricales</taxon>
        <taxon>Marasmiineae</taxon>
        <taxon>Marasmiaceae</taxon>
        <taxon>Marasmius</taxon>
    </lineage>
</organism>
<dbReference type="Gene3D" id="1.10.357.140">
    <property type="entry name" value="UbiA prenyltransferase"/>
    <property type="match status" value="1"/>
</dbReference>
<evidence type="ECO:0008006" key="8">
    <source>
        <dbReference type="Google" id="ProtNLM"/>
    </source>
</evidence>
<evidence type="ECO:0000256" key="1">
    <source>
        <dbReference type="ARBA" id="ARBA00004141"/>
    </source>
</evidence>
<dbReference type="GO" id="GO:0016765">
    <property type="term" value="F:transferase activity, transferring alkyl or aryl (other than methyl) groups"/>
    <property type="evidence" value="ECO:0007669"/>
    <property type="project" value="InterPro"/>
</dbReference>
<dbReference type="EMBL" id="CM032183">
    <property type="protein sequence ID" value="KAG7094949.1"/>
    <property type="molecule type" value="Genomic_DNA"/>
</dbReference>
<dbReference type="InterPro" id="IPR050475">
    <property type="entry name" value="Prenyltransferase_related"/>
</dbReference>
<evidence type="ECO:0000313" key="6">
    <source>
        <dbReference type="EMBL" id="KAG7094949.1"/>
    </source>
</evidence>
<comment type="caution">
    <text evidence="6">The sequence shown here is derived from an EMBL/GenBank/DDBJ whole genome shotgun (WGS) entry which is preliminary data.</text>
</comment>
<dbReference type="Proteomes" id="UP001049176">
    <property type="component" value="Chromosome 3"/>
</dbReference>
<dbReference type="InterPro" id="IPR044878">
    <property type="entry name" value="UbiA_sf"/>
</dbReference>
<keyword evidence="3 5" id="KW-1133">Transmembrane helix</keyword>
<dbReference type="AlphaFoldDB" id="A0A9P7S3W9"/>
<gene>
    <name evidence="6" type="ORF">E1B28_005750</name>
</gene>
<accession>A0A9P7S3W9</accession>
<comment type="subcellular location">
    <subcellularLocation>
        <location evidence="1">Membrane</location>
        <topology evidence="1">Multi-pass membrane protein</topology>
    </subcellularLocation>
</comment>
<dbReference type="PANTHER" id="PTHR42723">
    <property type="entry name" value="CHLOROPHYLL SYNTHASE"/>
    <property type="match status" value="1"/>
</dbReference>
<dbReference type="RefSeq" id="XP_043011419.1">
    <property type="nucleotide sequence ID" value="XM_043150332.1"/>
</dbReference>
<keyword evidence="4 5" id="KW-0472">Membrane</keyword>
<name>A0A9P7S3W9_9AGAR</name>
<keyword evidence="7" id="KW-1185">Reference proteome</keyword>
<reference evidence="6" key="1">
    <citation type="journal article" date="2021" name="Genome Biol. Evol.">
        <title>The assembled and annotated genome of the fairy-ring fungus Marasmius oreades.</title>
        <authorList>
            <person name="Hiltunen M."/>
            <person name="Ament-Velasquez S.L."/>
            <person name="Johannesson H."/>
        </authorList>
    </citation>
    <scope>NUCLEOTIDE SEQUENCE</scope>
    <source>
        <strain evidence="6">03SP1</strain>
    </source>
</reference>
<dbReference type="InterPro" id="IPR000537">
    <property type="entry name" value="UbiA_prenyltransferase"/>
</dbReference>
<dbReference type="GO" id="GO:0016020">
    <property type="term" value="C:membrane"/>
    <property type="evidence" value="ECO:0007669"/>
    <property type="project" value="UniProtKB-SubCell"/>
</dbReference>
<dbReference type="OrthoDB" id="434972at2759"/>
<dbReference type="CDD" id="cd13965">
    <property type="entry name" value="PT_UbiA_3"/>
    <property type="match status" value="1"/>
</dbReference>
<sequence length="319" mass="35993">MSLSVFHRHGKDLEAQLLSFATFAVRDAFIDISQHFSTFSSNAIRAGYAFTLSDMKTIVIPVTCYGVLSSPRMPELHTMLRLVTWVWLFLLQFCAANQMYNTKEDSINKPYRPIPAGLMTVTSAYALRWTLVLLCLYLSWNNGVLLPGISLTLAFIAYNEGGLDSRWYSKSLLNAIGIVSWDVGSAGIASAGHLNLTEKFSITPFLSVAIIWTTIHVQDFRDEVGDRVQGRITLPTLLPEASRHITFFLINAWSIGLGQYWGLSSIAYALFVSFGFYLSLRILLQRTEGEDKVSLRLYMLWLTIARTLPFLRAHQAIFR</sequence>
<evidence type="ECO:0000256" key="3">
    <source>
        <dbReference type="ARBA" id="ARBA00022989"/>
    </source>
</evidence>
<evidence type="ECO:0000256" key="4">
    <source>
        <dbReference type="ARBA" id="ARBA00023136"/>
    </source>
</evidence>
<dbReference type="Pfam" id="PF01040">
    <property type="entry name" value="UbiA"/>
    <property type="match status" value="1"/>
</dbReference>
<evidence type="ECO:0000256" key="5">
    <source>
        <dbReference type="SAM" id="Phobius"/>
    </source>
</evidence>
<protein>
    <recommendedName>
        <fullName evidence="8">UbiA prenyltransferase</fullName>
    </recommendedName>
</protein>
<feature type="transmembrane region" description="Helical" evidence="5">
    <location>
        <begin position="266"/>
        <end position="284"/>
    </location>
</feature>
<dbReference type="PANTHER" id="PTHR42723:SF1">
    <property type="entry name" value="CHLOROPHYLL SYNTHASE, CHLOROPLASTIC"/>
    <property type="match status" value="1"/>
</dbReference>
<dbReference type="GeneID" id="66074826"/>
<evidence type="ECO:0000256" key="2">
    <source>
        <dbReference type="ARBA" id="ARBA00022692"/>
    </source>
</evidence>